<accession>A0A8J7QGY3</accession>
<evidence type="ECO:0000259" key="6">
    <source>
        <dbReference type="Pfam" id="PF01628"/>
    </source>
</evidence>
<keyword evidence="1 5" id="KW-0678">Repressor</keyword>
<evidence type="ECO:0000256" key="1">
    <source>
        <dbReference type="ARBA" id="ARBA00022491"/>
    </source>
</evidence>
<evidence type="ECO:0000256" key="2">
    <source>
        <dbReference type="ARBA" id="ARBA00023015"/>
    </source>
</evidence>
<keyword evidence="3 5" id="KW-0346">Stress response</keyword>
<dbReference type="AlphaFoldDB" id="A0A8J7QGY3"/>
<dbReference type="Gene3D" id="3.30.390.60">
    <property type="entry name" value="Heat-inducible transcription repressor hrca homolog, domain 3"/>
    <property type="match status" value="1"/>
</dbReference>
<dbReference type="SUPFAM" id="SSF46785">
    <property type="entry name" value="Winged helix' DNA-binding domain"/>
    <property type="match status" value="1"/>
</dbReference>
<dbReference type="Gene3D" id="3.30.450.40">
    <property type="match status" value="1"/>
</dbReference>
<evidence type="ECO:0000256" key="3">
    <source>
        <dbReference type="ARBA" id="ARBA00023016"/>
    </source>
</evidence>
<reference evidence="7" key="1">
    <citation type="submission" date="2021-03" db="EMBL/GenBank/DDBJ databases">
        <authorList>
            <person name="Wang G."/>
        </authorList>
    </citation>
    <scope>NUCLEOTIDE SEQUENCE</scope>
    <source>
        <strain evidence="7">KCTC 12899</strain>
    </source>
</reference>
<dbReference type="PANTHER" id="PTHR34824">
    <property type="entry name" value="HEAT-INDUCIBLE TRANSCRIPTION REPRESSOR HRCA"/>
    <property type="match status" value="1"/>
</dbReference>
<dbReference type="NCBIfam" id="TIGR00331">
    <property type="entry name" value="hrcA"/>
    <property type="match status" value="1"/>
</dbReference>
<dbReference type="InterPro" id="IPR036390">
    <property type="entry name" value="WH_DNA-bd_sf"/>
</dbReference>
<dbReference type="InterPro" id="IPR021153">
    <property type="entry name" value="HrcA_C"/>
</dbReference>
<evidence type="ECO:0000256" key="5">
    <source>
        <dbReference type="HAMAP-Rule" id="MF_00081"/>
    </source>
</evidence>
<dbReference type="Pfam" id="PF01628">
    <property type="entry name" value="HrcA"/>
    <property type="match status" value="1"/>
</dbReference>
<comment type="function">
    <text evidence="5">Negative regulator of class I heat shock genes (grpE-dnaK-dnaJ and groELS operons). Prevents heat-shock induction of these operons.</text>
</comment>
<protein>
    <recommendedName>
        <fullName evidence="5">Heat-inducible transcription repressor HrcA</fullName>
    </recommendedName>
</protein>
<dbReference type="SUPFAM" id="SSF55781">
    <property type="entry name" value="GAF domain-like"/>
    <property type="match status" value="1"/>
</dbReference>
<dbReference type="RefSeq" id="WP_207858149.1">
    <property type="nucleotide sequence ID" value="NZ_JAFREP010000005.1"/>
</dbReference>
<dbReference type="HAMAP" id="MF_00081">
    <property type="entry name" value="HrcA"/>
    <property type="match status" value="1"/>
</dbReference>
<keyword evidence="2 5" id="KW-0805">Transcription regulation</keyword>
<keyword evidence="4 5" id="KW-0804">Transcription</keyword>
<dbReference type="InterPro" id="IPR023120">
    <property type="entry name" value="WHTH_transcript_rep_HrcA_IDD"/>
</dbReference>
<dbReference type="Proteomes" id="UP000664417">
    <property type="component" value="Unassembled WGS sequence"/>
</dbReference>
<proteinExistence type="inferred from homology"/>
<evidence type="ECO:0000313" key="7">
    <source>
        <dbReference type="EMBL" id="MBO1318400.1"/>
    </source>
</evidence>
<dbReference type="InterPro" id="IPR002571">
    <property type="entry name" value="HrcA"/>
</dbReference>
<evidence type="ECO:0000256" key="4">
    <source>
        <dbReference type="ARBA" id="ARBA00023163"/>
    </source>
</evidence>
<comment type="similarity">
    <text evidence="5">Belongs to the HrcA family.</text>
</comment>
<dbReference type="PANTHER" id="PTHR34824:SF1">
    <property type="entry name" value="HEAT-INDUCIBLE TRANSCRIPTION REPRESSOR HRCA"/>
    <property type="match status" value="1"/>
</dbReference>
<name>A0A8J7QGY3_9BACT</name>
<evidence type="ECO:0000313" key="8">
    <source>
        <dbReference type="Proteomes" id="UP000664417"/>
    </source>
</evidence>
<sequence length="343" mass="38822">MTINDRARKVLSQVVKLHYQTCEPVGSSSICKTKTLSVSPATIRNIMGRLEQSGYLHQPHASAGRLPTDRGYRAYVDDLSLFEEPLQDSERRELEALLAETPLGPDYLEAVAEFIQNKTGSLAFSIPFRQSGLRWDHVHFQRIDTKRVLVLMVAEGGYTQHTFLEIPGHELTPHLAEKIANYINQHFRRTSVAEIERRLESAAWDSAGRYDLLTNKVAAVANQLSRQLSRLGTLRFRGYSALLAMPEFRDAALLRNVIALLEDQQEIKQVIHRAFTAETPWITVYIGKEMATPAMEALTLILARFRNQQDWMGGVGVLGPKRMAYRRILQILSLANDRVGQRA</sequence>
<comment type="caution">
    <text evidence="7">The sequence shown here is derived from an EMBL/GenBank/DDBJ whole genome shotgun (WGS) entry which is preliminary data.</text>
</comment>
<keyword evidence="8" id="KW-1185">Reference proteome</keyword>
<dbReference type="InterPro" id="IPR036388">
    <property type="entry name" value="WH-like_DNA-bd_sf"/>
</dbReference>
<organism evidence="7 8">
    <name type="scientific">Acanthopleuribacter pedis</name>
    <dbReference type="NCBI Taxonomy" id="442870"/>
    <lineage>
        <taxon>Bacteria</taxon>
        <taxon>Pseudomonadati</taxon>
        <taxon>Acidobacteriota</taxon>
        <taxon>Holophagae</taxon>
        <taxon>Acanthopleuribacterales</taxon>
        <taxon>Acanthopleuribacteraceae</taxon>
        <taxon>Acanthopleuribacter</taxon>
    </lineage>
</organism>
<dbReference type="PIRSF" id="PIRSF005485">
    <property type="entry name" value="HrcA"/>
    <property type="match status" value="1"/>
</dbReference>
<dbReference type="GO" id="GO:0003677">
    <property type="term" value="F:DNA binding"/>
    <property type="evidence" value="ECO:0007669"/>
    <property type="project" value="InterPro"/>
</dbReference>
<gene>
    <name evidence="5 7" type="primary">hrcA</name>
    <name evidence="7" type="ORF">J3U88_08030</name>
</gene>
<dbReference type="InterPro" id="IPR029016">
    <property type="entry name" value="GAF-like_dom_sf"/>
</dbReference>
<dbReference type="GO" id="GO:0045892">
    <property type="term" value="P:negative regulation of DNA-templated transcription"/>
    <property type="evidence" value="ECO:0007669"/>
    <property type="project" value="UniProtKB-UniRule"/>
</dbReference>
<dbReference type="Gene3D" id="1.10.10.10">
    <property type="entry name" value="Winged helix-like DNA-binding domain superfamily/Winged helix DNA-binding domain"/>
    <property type="match status" value="1"/>
</dbReference>
<dbReference type="EMBL" id="JAFREP010000005">
    <property type="protein sequence ID" value="MBO1318400.1"/>
    <property type="molecule type" value="Genomic_DNA"/>
</dbReference>
<feature type="domain" description="Heat-inducible transcription repressor HrcA C-terminal" evidence="6">
    <location>
        <begin position="106"/>
        <end position="328"/>
    </location>
</feature>